<dbReference type="GO" id="GO:0012505">
    <property type="term" value="C:endomembrane system"/>
    <property type="evidence" value="ECO:0007669"/>
    <property type="project" value="UniProtKB-SubCell"/>
</dbReference>
<evidence type="ECO:0000256" key="2">
    <source>
        <dbReference type="ARBA" id="ARBA00022448"/>
    </source>
</evidence>
<keyword evidence="3 8" id="KW-0812">Transmembrane</keyword>
<comment type="caution">
    <text evidence="9">The sequence shown here is derived from an EMBL/GenBank/DDBJ whole genome shotgun (WGS) entry which is preliminary data.</text>
</comment>
<dbReference type="EMBL" id="JMSN01000058">
    <property type="protein sequence ID" value="KDN43774.1"/>
    <property type="molecule type" value="Genomic_DNA"/>
</dbReference>
<feature type="transmembrane region" description="Helical" evidence="8">
    <location>
        <begin position="60"/>
        <end position="83"/>
    </location>
</feature>
<dbReference type="Gene3D" id="1.20.1280.290">
    <property type="match status" value="1"/>
</dbReference>
<evidence type="ECO:0000256" key="8">
    <source>
        <dbReference type="SAM" id="Phobius"/>
    </source>
</evidence>
<feature type="transmembrane region" description="Helical" evidence="8">
    <location>
        <begin position="95"/>
        <end position="116"/>
    </location>
</feature>
<evidence type="ECO:0000256" key="7">
    <source>
        <dbReference type="SAM" id="MobiDB-lite"/>
    </source>
</evidence>
<dbReference type="RefSeq" id="XP_013242489.1">
    <property type="nucleotide sequence ID" value="XM_013387035.1"/>
</dbReference>
<evidence type="ECO:0000256" key="5">
    <source>
        <dbReference type="ARBA" id="ARBA00022989"/>
    </source>
</evidence>
<dbReference type="AlphaFoldDB" id="A0A066VY86"/>
<dbReference type="InterPro" id="IPR005282">
    <property type="entry name" value="LC_transporter"/>
</dbReference>
<reference evidence="9 10" key="1">
    <citation type="submission" date="2014-05" db="EMBL/GenBank/DDBJ databases">
        <title>Draft genome sequence of a rare smut relative, Tilletiaria anomala UBC 951.</title>
        <authorList>
            <consortium name="DOE Joint Genome Institute"/>
            <person name="Toome M."/>
            <person name="Kuo A."/>
            <person name="Henrissat B."/>
            <person name="Lipzen A."/>
            <person name="Tritt A."/>
            <person name="Yoshinaga Y."/>
            <person name="Zane M."/>
            <person name="Barry K."/>
            <person name="Grigoriev I.V."/>
            <person name="Spatafora J.W."/>
            <person name="Aimea M.C."/>
        </authorList>
    </citation>
    <scope>NUCLEOTIDE SEQUENCE [LARGE SCALE GENOMIC DNA]</scope>
    <source>
        <strain evidence="9 10">UBC 951</strain>
    </source>
</reference>
<evidence type="ECO:0000256" key="4">
    <source>
        <dbReference type="ARBA" id="ARBA00022737"/>
    </source>
</evidence>
<dbReference type="HOGENOM" id="CLU_046327_0_0_1"/>
<proteinExistence type="predicted"/>
<feature type="transmembrane region" description="Helical" evidence="8">
    <location>
        <begin position="177"/>
        <end position="200"/>
    </location>
</feature>
<dbReference type="STRING" id="1037660.A0A066VY86"/>
<dbReference type="InterPro" id="IPR006603">
    <property type="entry name" value="PQ-loop_rpt"/>
</dbReference>
<dbReference type="GO" id="GO:0000324">
    <property type="term" value="C:fungal-type vacuole"/>
    <property type="evidence" value="ECO:0007669"/>
    <property type="project" value="TreeGrafter"/>
</dbReference>
<keyword evidence="10" id="KW-1185">Reference proteome</keyword>
<evidence type="ECO:0000256" key="3">
    <source>
        <dbReference type="ARBA" id="ARBA00022692"/>
    </source>
</evidence>
<dbReference type="OMA" id="ASWEWID"/>
<gene>
    <name evidence="9" type="ORF">K437DRAFT_257357</name>
</gene>
<evidence type="ECO:0000313" key="9">
    <source>
        <dbReference type="EMBL" id="KDN43774.1"/>
    </source>
</evidence>
<keyword evidence="5 8" id="KW-1133">Transmembrane helix</keyword>
<evidence type="ECO:0000313" key="10">
    <source>
        <dbReference type="Proteomes" id="UP000027361"/>
    </source>
</evidence>
<dbReference type="PANTHER" id="PTHR13131:SF5">
    <property type="entry name" value="CYSTINOSIN"/>
    <property type="match status" value="1"/>
</dbReference>
<dbReference type="OrthoDB" id="75720at2759"/>
<dbReference type="GeneID" id="25264671"/>
<comment type="subcellular location">
    <subcellularLocation>
        <location evidence="1">Endomembrane system</location>
        <topology evidence="1">Multi-pass membrane protein</topology>
    </subcellularLocation>
</comment>
<keyword evidence="2" id="KW-0813">Transport</keyword>
<feature type="transmembrane region" description="Helical" evidence="8">
    <location>
        <begin position="146"/>
        <end position="165"/>
    </location>
</feature>
<dbReference type="Proteomes" id="UP000027361">
    <property type="component" value="Unassembled WGS sequence"/>
</dbReference>
<dbReference type="SMART" id="SM00679">
    <property type="entry name" value="CTNS"/>
    <property type="match status" value="2"/>
</dbReference>
<dbReference type="GO" id="GO:0015184">
    <property type="term" value="F:L-cystine transmembrane transporter activity"/>
    <property type="evidence" value="ECO:0007669"/>
    <property type="project" value="TreeGrafter"/>
</dbReference>
<dbReference type="GO" id="GO:0005774">
    <property type="term" value="C:vacuolar membrane"/>
    <property type="evidence" value="ECO:0007669"/>
    <property type="project" value="TreeGrafter"/>
</dbReference>
<sequence length="351" mass="37196">MPSMPTASSSAPLAPLLALGPHLPSSSSIPSSYMAITSSIAWPVAAHALDGGGQNPPQGVLLLLALSHLLGWSYTAAWGLSFLPQILLNARRHSVTGISIDFVALNLVGFAAYAAYNLAFLASNTVRREYRERHGGVDNVVRWNDAAFAVWALLCASIQLGQVYMYKRAASQRLSHFNTLVLYAIGALVLGSSLLCASGGEERLQWLDVVTGFGYIKLWISLSKYIPQLRVNAARRSTRGFSIHNVLLDAAGGTLSLAQLALDARLSGDPAALTGDSAKLGLAIISLAMDAALCVQHYALYGPHESPLIRMHESADEEGGSEHAGEAPALAPASTADTERTPLLVASSDRR</sequence>
<keyword evidence="6 8" id="KW-0472">Membrane</keyword>
<keyword evidence="4" id="KW-0677">Repeat</keyword>
<name>A0A066VY86_TILAU</name>
<feature type="compositionally biased region" description="Basic and acidic residues" evidence="7">
    <location>
        <begin position="314"/>
        <end position="325"/>
    </location>
</feature>
<dbReference type="InParanoid" id="A0A066VY86"/>
<evidence type="ECO:0000256" key="6">
    <source>
        <dbReference type="ARBA" id="ARBA00023136"/>
    </source>
</evidence>
<dbReference type="Pfam" id="PF04193">
    <property type="entry name" value="PQ-loop"/>
    <property type="match status" value="2"/>
</dbReference>
<accession>A0A066VY86</accession>
<dbReference type="PANTHER" id="PTHR13131">
    <property type="entry name" value="CYSTINOSIN"/>
    <property type="match status" value="1"/>
</dbReference>
<protein>
    <submittedName>
        <fullName evidence="9">PQ-loop-domain-containing protein</fullName>
    </submittedName>
</protein>
<feature type="region of interest" description="Disordered" evidence="7">
    <location>
        <begin position="314"/>
        <end position="351"/>
    </location>
</feature>
<evidence type="ECO:0000256" key="1">
    <source>
        <dbReference type="ARBA" id="ARBA00004127"/>
    </source>
</evidence>
<organism evidence="9 10">
    <name type="scientific">Tilletiaria anomala (strain ATCC 24038 / CBS 436.72 / UBC 951)</name>
    <dbReference type="NCBI Taxonomy" id="1037660"/>
    <lineage>
        <taxon>Eukaryota</taxon>
        <taxon>Fungi</taxon>
        <taxon>Dikarya</taxon>
        <taxon>Basidiomycota</taxon>
        <taxon>Ustilaginomycotina</taxon>
        <taxon>Exobasidiomycetes</taxon>
        <taxon>Georgefischeriales</taxon>
        <taxon>Tilletiariaceae</taxon>
        <taxon>Tilletiaria</taxon>
    </lineage>
</organism>